<evidence type="ECO:0000313" key="3">
    <source>
        <dbReference type="Ensembl" id="ENSPKIP00000039955.1"/>
    </source>
</evidence>
<organism evidence="3 4">
    <name type="scientific">Paramormyrops kingsleyae</name>
    <dbReference type="NCBI Taxonomy" id="1676925"/>
    <lineage>
        <taxon>Eukaryota</taxon>
        <taxon>Metazoa</taxon>
        <taxon>Chordata</taxon>
        <taxon>Craniata</taxon>
        <taxon>Vertebrata</taxon>
        <taxon>Euteleostomi</taxon>
        <taxon>Actinopterygii</taxon>
        <taxon>Neopterygii</taxon>
        <taxon>Teleostei</taxon>
        <taxon>Osteoglossocephala</taxon>
        <taxon>Osteoglossomorpha</taxon>
        <taxon>Osteoglossiformes</taxon>
        <taxon>Mormyridae</taxon>
        <taxon>Paramormyrops</taxon>
    </lineage>
</organism>
<dbReference type="InterPro" id="IPR036048">
    <property type="entry name" value="Interleukin_8-like_sf"/>
</dbReference>
<dbReference type="GO" id="GO:0005615">
    <property type="term" value="C:extracellular space"/>
    <property type="evidence" value="ECO:0007669"/>
    <property type="project" value="UniProtKB-KW"/>
</dbReference>
<proteinExistence type="predicted"/>
<evidence type="ECO:0000259" key="2">
    <source>
        <dbReference type="SMART" id="SM00199"/>
    </source>
</evidence>
<accession>A0A3B3TBC2</accession>
<protein>
    <recommendedName>
        <fullName evidence="2">Chemokine interleukin-8-like domain-containing protein</fullName>
    </recommendedName>
</protein>
<evidence type="ECO:0000256" key="1">
    <source>
        <dbReference type="ARBA" id="ARBA00022514"/>
    </source>
</evidence>
<dbReference type="AlphaFoldDB" id="A0A3B3TBC2"/>
<name>A0A3B3TBC2_9TELE</name>
<feature type="domain" description="Chemokine interleukin-8-like" evidence="2">
    <location>
        <begin position="28"/>
        <end position="93"/>
    </location>
</feature>
<reference evidence="3" key="2">
    <citation type="submission" date="2025-09" db="UniProtKB">
        <authorList>
            <consortium name="Ensembl"/>
        </authorList>
    </citation>
    <scope>IDENTIFICATION</scope>
</reference>
<keyword evidence="4" id="KW-1185">Reference proteome</keyword>
<keyword evidence="1" id="KW-0202">Cytokine</keyword>
<dbReference type="InterPro" id="IPR001811">
    <property type="entry name" value="Chemokine_IL8-like_dom"/>
</dbReference>
<dbReference type="GO" id="GO:0008009">
    <property type="term" value="F:chemokine activity"/>
    <property type="evidence" value="ECO:0007669"/>
    <property type="project" value="InterPro"/>
</dbReference>
<dbReference type="Ensembl" id="ENSPKIT00000020969.1">
    <property type="protein sequence ID" value="ENSPKIP00000039955.1"/>
    <property type="gene ID" value="ENSPKIG00000017109.1"/>
</dbReference>
<dbReference type="Pfam" id="PF00048">
    <property type="entry name" value="IL8"/>
    <property type="match status" value="1"/>
</dbReference>
<evidence type="ECO:0000313" key="4">
    <source>
        <dbReference type="Proteomes" id="UP000261540"/>
    </source>
</evidence>
<dbReference type="GO" id="GO:0006955">
    <property type="term" value="P:immune response"/>
    <property type="evidence" value="ECO:0007669"/>
    <property type="project" value="InterPro"/>
</dbReference>
<dbReference type="SUPFAM" id="SSF54117">
    <property type="entry name" value="Interleukin 8-like chemokines"/>
    <property type="match status" value="1"/>
</dbReference>
<dbReference type="Gene3D" id="2.40.50.40">
    <property type="match status" value="1"/>
</dbReference>
<dbReference type="STRING" id="1676925.ENSPKIP00000039955"/>
<dbReference type="SMART" id="SM00199">
    <property type="entry name" value="SCY"/>
    <property type="match status" value="1"/>
</dbReference>
<reference evidence="3" key="1">
    <citation type="submission" date="2025-08" db="UniProtKB">
        <authorList>
            <consortium name="Ensembl"/>
        </authorList>
    </citation>
    <scope>IDENTIFICATION</scope>
</reference>
<sequence>MPVSSLPPKPALLAEFLILSQSIDFYVPLRCTCLKVTEVVKEPLSDIKVIEKGPHCENNEIIVTLKTQAGDGLPREVCLNPSGKQAKRLQHCLTRYDEQTSSPHLTNLPTKHLFNPVYLKLVLGDPQMAHVLAPSQLPIGLSPGPQGAV</sequence>
<dbReference type="Proteomes" id="UP000261540">
    <property type="component" value="Unplaced"/>
</dbReference>